<dbReference type="KEGG" id="hut:Huta_0044"/>
<dbReference type="STRING" id="519442.Huta_0044"/>
<reference evidence="2 3" key="1">
    <citation type="journal article" date="2009" name="Stand. Genomic Sci.">
        <title>Complete genome sequence of Halorhabdus utahensis type strain (AX-2).</title>
        <authorList>
            <person name="Anderson I."/>
            <person name="Tindall B.J."/>
            <person name="Pomrenke H."/>
            <person name="Goker M."/>
            <person name="Lapidus A."/>
            <person name="Nolan M."/>
            <person name="Copeland A."/>
            <person name="Glavina Del Rio T."/>
            <person name="Chen F."/>
            <person name="Tice H."/>
            <person name="Cheng J.F."/>
            <person name="Lucas S."/>
            <person name="Chertkov O."/>
            <person name="Bruce D."/>
            <person name="Brettin T."/>
            <person name="Detter J.C."/>
            <person name="Han C."/>
            <person name="Goodwin L."/>
            <person name="Land M."/>
            <person name="Hauser L."/>
            <person name="Chang Y.J."/>
            <person name="Jeffries C.D."/>
            <person name="Pitluck S."/>
            <person name="Pati A."/>
            <person name="Mavromatis K."/>
            <person name="Ivanova N."/>
            <person name="Ovchinnikova G."/>
            <person name="Chen A."/>
            <person name="Palaniappan K."/>
            <person name="Chain P."/>
            <person name="Rohde M."/>
            <person name="Bristow J."/>
            <person name="Eisen J.A."/>
            <person name="Markowitz V."/>
            <person name="Hugenholtz P."/>
            <person name="Kyrpides N.C."/>
            <person name="Klenk H.P."/>
        </authorList>
    </citation>
    <scope>NUCLEOTIDE SEQUENCE [LARGE SCALE GENOMIC DNA]</scope>
    <source>
        <strain evidence="3">DSM 12940 / JCM 11049 / AX-2</strain>
    </source>
</reference>
<dbReference type="OrthoDB" id="206484at2157"/>
<feature type="transmembrane region" description="Helical" evidence="1">
    <location>
        <begin position="68"/>
        <end position="88"/>
    </location>
</feature>
<keyword evidence="1" id="KW-1133">Transmembrane helix</keyword>
<keyword evidence="3" id="KW-1185">Reference proteome</keyword>
<dbReference type="eggNOG" id="arCOG04643">
    <property type="taxonomic scope" value="Archaea"/>
</dbReference>
<dbReference type="Pfam" id="PF24396">
    <property type="entry name" value="DUF7541"/>
    <property type="match status" value="1"/>
</dbReference>
<feature type="transmembrane region" description="Helical" evidence="1">
    <location>
        <begin position="108"/>
        <end position="128"/>
    </location>
</feature>
<name>C7NNK5_HALUD</name>
<keyword evidence="1" id="KW-0472">Membrane</keyword>
<accession>C7NNK5</accession>
<dbReference type="RefSeq" id="WP_012795110.1">
    <property type="nucleotide sequence ID" value="NC_013158.1"/>
</dbReference>
<dbReference type="AlphaFoldDB" id="C7NNK5"/>
<protein>
    <submittedName>
        <fullName evidence="2">Cox cluster protein</fullName>
    </submittedName>
</protein>
<dbReference type="GeneID" id="8382304"/>
<evidence type="ECO:0000313" key="2">
    <source>
        <dbReference type="EMBL" id="ACV10233.1"/>
    </source>
</evidence>
<dbReference type="Proteomes" id="UP000002071">
    <property type="component" value="Chromosome"/>
</dbReference>
<evidence type="ECO:0000313" key="3">
    <source>
        <dbReference type="Proteomes" id="UP000002071"/>
    </source>
</evidence>
<organism evidence="2 3">
    <name type="scientific">Halorhabdus utahensis (strain DSM 12940 / JCM 11049 / AX-2)</name>
    <dbReference type="NCBI Taxonomy" id="519442"/>
    <lineage>
        <taxon>Archaea</taxon>
        <taxon>Methanobacteriati</taxon>
        <taxon>Methanobacteriota</taxon>
        <taxon>Stenosarchaea group</taxon>
        <taxon>Halobacteria</taxon>
        <taxon>Halobacteriales</taxon>
        <taxon>Haloarculaceae</taxon>
        <taxon>Halorhabdus</taxon>
    </lineage>
</organism>
<feature type="transmembrane region" description="Helical" evidence="1">
    <location>
        <begin position="20"/>
        <end position="47"/>
    </location>
</feature>
<gene>
    <name evidence="2" type="ordered locus">Huta_0044</name>
</gene>
<dbReference type="HOGENOM" id="CLU_155016_0_0_2"/>
<sequence>MSQHSNVEAPSRRASPWPLFVALGFALSELGVFIGLYPVAVGGILLLGASVAGILRESGYTADLWRPLAGLGVGFAVIGGAVLATQVGPAGLDVLALTEDPNGVVGRGLSIVGAGGILVAVGLTGALLE</sequence>
<evidence type="ECO:0000256" key="1">
    <source>
        <dbReference type="SAM" id="Phobius"/>
    </source>
</evidence>
<keyword evidence="1" id="KW-0812">Transmembrane</keyword>
<proteinExistence type="predicted"/>
<dbReference type="InterPro" id="IPR055963">
    <property type="entry name" value="DUF7541"/>
</dbReference>
<dbReference type="EMBL" id="CP001687">
    <property type="protein sequence ID" value="ACV10233.1"/>
    <property type="molecule type" value="Genomic_DNA"/>
</dbReference>